<keyword evidence="1" id="KW-0732">Signal</keyword>
<evidence type="ECO:0000313" key="3">
    <source>
        <dbReference type="Proteomes" id="UP000729701"/>
    </source>
</evidence>
<feature type="signal peptide" evidence="1">
    <location>
        <begin position="1"/>
        <end position="24"/>
    </location>
</feature>
<proteinExistence type="predicted"/>
<name>A0A951QP44_9CYAN</name>
<feature type="chain" id="PRO_5037038260" evidence="1">
    <location>
        <begin position="25"/>
        <end position="118"/>
    </location>
</feature>
<dbReference type="Proteomes" id="UP000729701">
    <property type="component" value="Unassembled WGS sequence"/>
</dbReference>
<organism evidence="2 3">
    <name type="scientific">Cyanomargarita calcarea GSE-NOS-MK-12-04C</name>
    <dbReference type="NCBI Taxonomy" id="2839659"/>
    <lineage>
        <taxon>Bacteria</taxon>
        <taxon>Bacillati</taxon>
        <taxon>Cyanobacteriota</taxon>
        <taxon>Cyanophyceae</taxon>
        <taxon>Nostocales</taxon>
        <taxon>Cyanomargaritaceae</taxon>
        <taxon>Cyanomargarita</taxon>
    </lineage>
</organism>
<reference evidence="2" key="1">
    <citation type="submission" date="2021-05" db="EMBL/GenBank/DDBJ databases">
        <authorList>
            <person name="Pietrasiak N."/>
            <person name="Ward R."/>
            <person name="Stajich J.E."/>
            <person name="Kurbessoian T."/>
        </authorList>
    </citation>
    <scope>NUCLEOTIDE SEQUENCE</scope>
    <source>
        <strain evidence="2">GSE-NOS-MK-12-04C</strain>
    </source>
</reference>
<dbReference type="EMBL" id="JAHHGZ010000025">
    <property type="protein sequence ID" value="MBW4669864.1"/>
    <property type="molecule type" value="Genomic_DNA"/>
</dbReference>
<protein>
    <submittedName>
        <fullName evidence="2">Uncharacterized protein</fullName>
    </submittedName>
</protein>
<accession>A0A951QP44</accession>
<gene>
    <name evidence="2" type="ORF">KME60_21235</name>
</gene>
<sequence length="118" mass="12798">MLKKTYTFALLAAALIITPNAAFAQSYQNSTQNIEQNAVAEGNGNVVVNTASQQSFQNRRNLGNRRFCSGINNSQAQSSAQNMIQNAVAIGDNNTVVNTGSQVNVQKLLSRANSYYCY</sequence>
<evidence type="ECO:0000313" key="2">
    <source>
        <dbReference type="EMBL" id="MBW4669864.1"/>
    </source>
</evidence>
<comment type="caution">
    <text evidence="2">The sequence shown here is derived from an EMBL/GenBank/DDBJ whole genome shotgun (WGS) entry which is preliminary data.</text>
</comment>
<dbReference type="AlphaFoldDB" id="A0A951QP44"/>
<evidence type="ECO:0000256" key="1">
    <source>
        <dbReference type="SAM" id="SignalP"/>
    </source>
</evidence>
<reference evidence="2" key="2">
    <citation type="journal article" date="2022" name="Microbiol. Resour. Announc.">
        <title>Metagenome Sequencing to Explore Phylogenomics of Terrestrial Cyanobacteria.</title>
        <authorList>
            <person name="Ward R.D."/>
            <person name="Stajich J.E."/>
            <person name="Johansen J.R."/>
            <person name="Huntemann M."/>
            <person name="Clum A."/>
            <person name="Foster B."/>
            <person name="Foster B."/>
            <person name="Roux S."/>
            <person name="Palaniappan K."/>
            <person name="Varghese N."/>
            <person name="Mukherjee S."/>
            <person name="Reddy T.B.K."/>
            <person name="Daum C."/>
            <person name="Copeland A."/>
            <person name="Chen I.A."/>
            <person name="Ivanova N.N."/>
            <person name="Kyrpides N.C."/>
            <person name="Shapiro N."/>
            <person name="Eloe-Fadrosh E.A."/>
            <person name="Pietrasiak N."/>
        </authorList>
    </citation>
    <scope>NUCLEOTIDE SEQUENCE</scope>
    <source>
        <strain evidence="2">GSE-NOS-MK-12-04C</strain>
    </source>
</reference>